<dbReference type="SUPFAM" id="SSF54631">
    <property type="entry name" value="CBS-domain pair"/>
    <property type="match status" value="1"/>
</dbReference>
<name>A0A099KWS2_COLPS</name>
<evidence type="ECO:0000313" key="5">
    <source>
        <dbReference type="Proteomes" id="UP000029843"/>
    </source>
</evidence>
<dbReference type="AlphaFoldDB" id="A0A099KWS2"/>
<dbReference type="InterPro" id="IPR051257">
    <property type="entry name" value="Diverse_CBS-Domain"/>
</dbReference>
<dbReference type="EMBL" id="JQED01000005">
    <property type="protein sequence ID" value="KGJ94605.1"/>
    <property type="molecule type" value="Genomic_DNA"/>
</dbReference>
<dbReference type="PANTHER" id="PTHR43080:SF2">
    <property type="entry name" value="CBS DOMAIN-CONTAINING PROTEIN"/>
    <property type="match status" value="1"/>
</dbReference>
<dbReference type="Pfam" id="PF00571">
    <property type="entry name" value="CBS"/>
    <property type="match status" value="2"/>
</dbReference>
<keyword evidence="1 2" id="KW-0129">CBS domain</keyword>
<evidence type="ECO:0000256" key="1">
    <source>
        <dbReference type="ARBA" id="ARBA00023122"/>
    </source>
</evidence>
<dbReference type="OrthoDB" id="9794094at2"/>
<organism evidence="4 5">
    <name type="scientific">Colwellia psychrerythraea</name>
    <name type="common">Vibrio psychroerythus</name>
    <dbReference type="NCBI Taxonomy" id="28229"/>
    <lineage>
        <taxon>Bacteria</taxon>
        <taxon>Pseudomonadati</taxon>
        <taxon>Pseudomonadota</taxon>
        <taxon>Gammaproteobacteria</taxon>
        <taxon>Alteromonadales</taxon>
        <taxon>Colwelliaceae</taxon>
        <taxon>Colwellia</taxon>
    </lineage>
</organism>
<dbReference type="Proteomes" id="UP000029843">
    <property type="component" value="Unassembled WGS sequence"/>
</dbReference>
<dbReference type="InterPro" id="IPR046342">
    <property type="entry name" value="CBS_dom_sf"/>
</dbReference>
<protein>
    <submittedName>
        <fullName evidence="4">CBS domain containing membrane protein</fullName>
    </submittedName>
</protein>
<comment type="caution">
    <text evidence="4">The sequence shown here is derived from an EMBL/GenBank/DDBJ whole genome shotgun (WGS) entry which is preliminary data.</text>
</comment>
<dbReference type="PANTHER" id="PTHR43080">
    <property type="entry name" value="CBS DOMAIN-CONTAINING PROTEIN CBSX3, MITOCHONDRIAL"/>
    <property type="match status" value="1"/>
</dbReference>
<feature type="domain" description="CBS" evidence="3">
    <location>
        <begin position="7"/>
        <end position="63"/>
    </location>
</feature>
<evidence type="ECO:0000256" key="2">
    <source>
        <dbReference type="PROSITE-ProRule" id="PRU00703"/>
    </source>
</evidence>
<dbReference type="PROSITE" id="PS51371">
    <property type="entry name" value="CBS"/>
    <property type="match status" value="2"/>
</dbReference>
<dbReference type="CDD" id="cd04584">
    <property type="entry name" value="CBS_pair_AcuB_like"/>
    <property type="match status" value="1"/>
</dbReference>
<gene>
    <name evidence="4" type="ORF">ND2E_1794</name>
</gene>
<reference evidence="4 5" key="1">
    <citation type="submission" date="2014-08" db="EMBL/GenBank/DDBJ databases">
        <title>Genomic and Phenotypic Diversity of Colwellia psychrerythraea strains from Disparate Marine Basins.</title>
        <authorList>
            <person name="Techtmann S.M."/>
            <person name="Stelling S.C."/>
            <person name="Utturkar S.M."/>
            <person name="Alshibli N."/>
            <person name="Harris A."/>
            <person name="Brown S.D."/>
            <person name="Hazen T.C."/>
        </authorList>
    </citation>
    <scope>NUCLEOTIDE SEQUENCE [LARGE SCALE GENOMIC DNA]</scope>
    <source>
        <strain evidence="4 5">ND2E</strain>
    </source>
</reference>
<dbReference type="SMART" id="SM00116">
    <property type="entry name" value="CBS"/>
    <property type="match status" value="2"/>
</dbReference>
<dbReference type="PATRIC" id="fig|28229.4.peg.807"/>
<evidence type="ECO:0000313" key="4">
    <source>
        <dbReference type="EMBL" id="KGJ94605.1"/>
    </source>
</evidence>
<dbReference type="InterPro" id="IPR000644">
    <property type="entry name" value="CBS_dom"/>
</dbReference>
<dbReference type="Gene3D" id="3.10.580.10">
    <property type="entry name" value="CBS-domain"/>
    <property type="match status" value="1"/>
</dbReference>
<feature type="domain" description="CBS" evidence="3">
    <location>
        <begin position="82"/>
        <end position="138"/>
    </location>
</feature>
<sequence length="141" mass="16040">MKIEEIMSEEVTCINLDDRLSVVRELFIKHKFHHLMVTDSKNQLIAVISERDYLKATNSNIELPAANEKDLAMLNKRVHQIVSKKLVAIKQFSPFSEAIKTFHDTGMSCLPVINSNNQPVGVITSRDIIKWLYSKVNSAKS</sequence>
<evidence type="ECO:0000259" key="3">
    <source>
        <dbReference type="PROSITE" id="PS51371"/>
    </source>
</evidence>
<proteinExistence type="predicted"/>
<accession>A0A099KWS2</accession>